<dbReference type="AlphaFoldDB" id="A0AAE3MLT7"/>
<comment type="caution">
    <text evidence="1">The sequence shown here is derived from an EMBL/GenBank/DDBJ whole genome shotgun (WGS) entry which is preliminary data.</text>
</comment>
<protein>
    <submittedName>
        <fullName evidence="1">Uncharacterized protein</fullName>
    </submittedName>
</protein>
<name>A0AAE3MLT7_9FLAO</name>
<sequence>MILFILSLPVALYLTYALIFPRTKGQLKPIEIPTYKEQSGQPGK</sequence>
<evidence type="ECO:0000313" key="2">
    <source>
        <dbReference type="Proteomes" id="UP001207116"/>
    </source>
</evidence>
<dbReference type="RefSeq" id="WP_266013496.1">
    <property type="nucleotide sequence ID" value="NZ_JAPFQP010000003.1"/>
</dbReference>
<accession>A0AAE3MLT7</accession>
<proteinExistence type="predicted"/>
<evidence type="ECO:0000313" key="1">
    <source>
        <dbReference type="EMBL" id="MCX2720056.1"/>
    </source>
</evidence>
<dbReference type="EMBL" id="JAPFQP010000003">
    <property type="protein sequence ID" value="MCX2720056.1"/>
    <property type="molecule type" value="Genomic_DNA"/>
</dbReference>
<dbReference type="Proteomes" id="UP001207116">
    <property type="component" value="Unassembled WGS sequence"/>
</dbReference>
<organism evidence="1 2">
    <name type="scientific">Lentiprolixibacter aurantiacus</name>
    <dbReference type="NCBI Taxonomy" id="2993939"/>
    <lineage>
        <taxon>Bacteria</taxon>
        <taxon>Pseudomonadati</taxon>
        <taxon>Bacteroidota</taxon>
        <taxon>Flavobacteriia</taxon>
        <taxon>Flavobacteriales</taxon>
        <taxon>Flavobacteriaceae</taxon>
        <taxon>Lentiprolixibacter</taxon>
    </lineage>
</organism>
<reference evidence="1" key="1">
    <citation type="submission" date="2022-11" db="EMBL/GenBank/DDBJ databases">
        <title>The characterization of three novel Bacteroidetes species and genomic analysis of their roles in tidal elemental geochemical cycles.</title>
        <authorList>
            <person name="Ma K.-J."/>
        </authorList>
    </citation>
    <scope>NUCLEOTIDE SEQUENCE</scope>
    <source>
        <strain evidence="1">M415</strain>
    </source>
</reference>
<keyword evidence="2" id="KW-1185">Reference proteome</keyword>
<gene>
    <name evidence="1" type="ORF">OO016_10630</name>
</gene>